<name>A0A7C3Z2P1_9BACT</name>
<dbReference type="AlphaFoldDB" id="A0A7C3Z2P1"/>
<proteinExistence type="predicted"/>
<organism evidence="1">
    <name type="scientific">Desulfobacca acetoxidans</name>
    <dbReference type="NCBI Taxonomy" id="60893"/>
    <lineage>
        <taxon>Bacteria</taxon>
        <taxon>Pseudomonadati</taxon>
        <taxon>Thermodesulfobacteriota</taxon>
        <taxon>Desulfobaccia</taxon>
        <taxon>Desulfobaccales</taxon>
        <taxon>Desulfobaccaceae</taxon>
        <taxon>Desulfobacca</taxon>
    </lineage>
</organism>
<accession>A0A7C3Z2P1</accession>
<evidence type="ECO:0000313" key="1">
    <source>
        <dbReference type="EMBL" id="HGF34645.1"/>
    </source>
</evidence>
<sequence length="116" mass="13029">MAQIERAPGGFRVDGLEFRRGKCGCSGMGGDCCYTYSKVKKEGHTLIYEGKATAPSTKDNFLWGYRVRKGEVVVEVTMEDTRDNKDFFSGCYPPPLSAFKEKGWQVEEEFEKPLPG</sequence>
<protein>
    <submittedName>
        <fullName evidence="1">Uncharacterized protein</fullName>
    </submittedName>
</protein>
<comment type="caution">
    <text evidence="1">The sequence shown here is derived from an EMBL/GenBank/DDBJ whole genome shotgun (WGS) entry which is preliminary data.</text>
</comment>
<gene>
    <name evidence="1" type="ORF">ENW96_09700</name>
</gene>
<reference evidence="1" key="1">
    <citation type="journal article" date="2020" name="mSystems">
        <title>Genome- and Community-Level Interaction Insights into Carbon Utilization and Element Cycling Functions of Hydrothermarchaeota in Hydrothermal Sediment.</title>
        <authorList>
            <person name="Zhou Z."/>
            <person name="Liu Y."/>
            <person name="Xu W."/>
            <person name="Pan J."/>
            <person name="Luo Z.H."/>
            <person name="Li M."/>
        </authorList>
    </citation>
    <scope>NUCLEOTIDE SEQUENCE [LARGE SCALE GENOMIC DNA]</scope>
    <source>
        <strain evidence="1">SpSt-897</strain>
    </source>
</reference>
<dbReference type="EMBL" id="DTMF01000239">
    <property type="protein sequence ID" value="HGF34645.1"/>
    <property type="molecule type" value="Genomic_DNA"/>
</dbReference>